<evidence type="ECO:0008006" key="3">
    <source>
        <dbReference type="Google" id="ProtNLM"/>
    </source>
</evidence>
<dbReference type="PANTHER" id="PTHR10882:SF0">
    <property type="entry name" value="DIPHTHINE METHYL ESTER SYNTHASE"/>
    <property type="match status" value="1"/>
</dbReference>
<name>A0A9R1WJY8_LACSA</name>
<dbReference type="EMBL" id="NBSK02000002">
    <property type="protein sequence ID" value="KAJ0224142.1"/>
    <property type="molecule type" value="Genomic_DNA"/>
</dbReference>
<keyword evidence="2" id="KW-1185">Reference proteome</keyword>
<evidence type="ECO:0000313" key="1">
    <source>
        <dbReference type="EMBL" id="KAJ0224142.1"/>
    </source>
</evidence>
<evidence type="ECO:0000313" key="2">
    <source>
        <dbReference type="Proteomes" id="UP000235145"/>
    </source>
</evidence>
<organism evidence="1 2">
    <name type="scientific">Lactuca sativa</name>
    <name type="common">Garden lettuce</name>
    <dbReference type="NCBI Taxonomy" id="4236"/>
    <lineage>
        <taxon>Eukaryota</taxon>
        <taxon>Viridiplantae</taxon>
        <taxon>Streptophyta</taxon>
        <taxon>Embryophyta</taxon>
        <taxon>Tracheophyta</taxon>
        <taxon>Spermatophyta</taxon>
        <taxon>Magnoliopsida</taxon>
        <taxon>eudicotyledons</taxon>
        <taxon>Gunneridae</taxon>
        <taxon>Pentapetalae</taxon>
        <taxon>asterids</taxon>
        <taxon>campanulids</taxon>
        <taxon>Asterales</taxon>
        <taxon>Asteraceae</taxon>
        <taxon>Cichorioideae</taxon>
        <taxon>Cichorieae</taxon>
        <taxon>Lactucinae</taxon>
        <taxon>Lactuca</taxon>
    </lineage>
</organism>
<reference evidence="1 2" key="1">
    <citation type="journal article" date="2017" name="Nat. Commun.">
        <title>Genome assembly with in vitro proximity ligation data and whole-genome triplication in lettuce.</title>
        <authorList>
            <person name="Reyes-Chin-Wo S."/>
            <person name="Wang Z."/>
            <person name="Yang X."/>
            <person name="Kozik A."/>
            <person name="Arikit S."/>
            <person name="Song C."/>
            <person name="Xia L."/>
            <person name="Froenicke L."/>
            <person name="Lavelle D.O."/>
            <person name="Truco M.J."/>
            <person name="Xia R."/>
            <person name="Zhu S."/>
            <person name="Xu C."/>
            <person name="Xu H."/>
            <person name="Xu X."/>
            <person name="Cox K."/>
            <person name="Korf I."/>
            <person name="Meyers B.C."/>
            <person name="Michelmore R.W."/>
        </authorList>
    </citation>
    <scope>NUCLEOTIDE SEQUENCE [LARGE SCALE GENOMIC DNA]</scope>
    <source>
        <strain evidence="2">cv. Salinas</strain>
        <tissue evidence="1">Seedlings</tissue>
    </source>
</reference>
<dbReference type="GO" id="GO:0008168">
    <property type="term" value="F:methyltransferase activity"/>
    <property type="evidence" value="ECO:0007669"/>
    <property type="project" value="InterPro"/>
</dbReference>
<accession>A0A9R1WJY8</accession>
<dbReference type="InterPro" id="IPR035996">
    <property type="entry name" value="4pyrrol_Methylase_sf"/>
</dbReference>
<sequence length="132" mass="14735">MPQGQNRSKVNEKSTQLSTPNILSSYASGTNNLIGIAYIRVKEPSLESLCIGKKQYRHPSFMPIGVAIDKLLEVEQLPGESGFSRLGSEKQKVVAKSMKQLREVDFGQPLHCLTIVGKTHPVEEEMLDFYRS</sequence>
<dbReference type="GO" id="GO:0017183">
    <property type="term" value="P:protein histidyl modification to diphthamide"/>
    <property type="evidence" value="ECO:0007669"/>
    <property type="project" value="InterPro"/>
</dbReference>
<proteinExistence type="predicted"/>
<dbReference type="InterPro" id="IPR004551">
    <property type="entry name" value="Dphthn_synthase"/>
</dbReference>
<dbReference type="AlphaFoldDB" id="A0A9R1WJY8"/>
<dbReference type="PANTHER" id="PTHR10882">
    <property type="entry name" value="DIPHTHINE SYNTHASE"/>
    <property type="match status" value="1"/>
</dbReference>
<protein>
    <recommendedName>
        <fullName evidence="3">Diphthine synthase</fullName>
    </recommendedName>
</protein>
<dbReference type="SUPFAM" id="SSF53790">
    <property type="entry name" value="Tetrapyrrole methylase"/>
    <property type="match status" value="1"/>
</dbReference>
<dbReference type="Gene3D" id="3.30.950.10">
    <property type="entry name" value="Methyltransferase, Cobalt-precorrin-4 Transmethylase, Domain 2"/>
    <property type="match status" value="1"/>
</dbReference>
<dbReference type="Proteomes" id="UP000235145">
    <property type="component" value="Unassembled WGS sequence"/>
</dbReference>
<gene>
    <name evidence="1" type="ORF">LSAT_V11C200054210</name>
</gene>
<comment type="caution">
    <text evidence="1">The sequence shown here is derived from an EMBL/GenBank/DDBJ whole genome shotgun (WGS) entry which is preliminary data.</text>
</comment>
<dbReference type="InterPro" id="IPR014776">
    <property type="entry name" value="4pyrrole_Mease_sub2"/>
</dbReference>